<dbReference type="AlphaFoldDB" id="D4INH1"/>
<dbReference type="SUPFAM" id="SSF51735">
    <property type="entry name" value="NAD(P)-binding Rossmann-fold domains"/>
    <property type="match status" value="1"/>
</dbReference>
<dbReference type="HOGENOM" id="CLU_023194_4_2_10"/>
<gene>
    <name evidence="2" type="ORF">AL1_22000</name>
</gene>
<evidence type="ECO:0000259" key="1">
    <source>
        <dbReference type="Pfam" id="PF01408"/>
    </source>
</evidence>
<name>D4INH1_9BACT</name>
<dbReference type="PATRIC" id="fig|717959.3.peg.662"/>
<dbReference type="InterPro" id="IPR036291">
    <property type="entry name" value="NAD(P)-bd_dom_sf"/>
</dbReference>
<dbReference type="InterPro" id="IPR000683">
    <property type="entry name" value="Gfo/Idh/MocA-like_OxRdtase_N"/>
</dbReference>
<organism evidence="2 3">
    <name type="scientific">Alistipes shahii WAL 8301</name>
    <dbReference type="NCBI Taxonomy" id="717959"/>
    <lineage>
        <taxon>Bacteria</taxon>
        <taxon>Pseudomonadati</taxon>
        <taxon>Bacteroidota</taxon>
        <taxon>Bacteroidia</taxon>
        <taxon>Bacteroidales</taxon>
        <taxon>Rikenellaceae</taxon>
        <taxon>Alistipes</taxon>
    </lineage>
</organism>
<feature type="domain" description="Gfo/Idh/MocA-like oxidoreductase N-terminal" evidence="1">
    <location>
        <begin position="22"/>
        <end position="144"/>
    </location>
</feature>
<dbReference type="Pfam" id="PF01408">
    <property type="entry name" value="GFO_IDH_MocA"/>
    <property type="match status" value="1"/>
</dbReference>
<dbReference type="GO" id="GO:0000166">
    <property type="term" value="F:nucleotide binding"/>
    <property type="evidence" value="ECO:0007669"/>
    <property type="project" value="InterPro"/>
</dbReference>
<dbReference type="KEGG" id="ash:AL1_22000"/>
<evidence type="ECO:0000313" key="2">
    <source>
        <dbReference type="EMBL" id="CBK64483.1"/>
    </source>
</evidence>
<sequence>MYDCSNICEDLMKIKPVVSRPVKIAVIGAGNRADKYLEYARRYPGRLQLVAVVELNELRRRAMADRFGLPEDRRYVNYDDFFADRVEADMVLVSTPENAHFDPAIKAIDAGYHLLLEKPIAQRLDECREIARRARERGVRVGVCHVLRYHPYFAKIRELVASGEFGRIVSVNHIASVGLDRATHSYVRGIFRRVREANPILLAKCCHDIDFLLWLTRSRCSKLSSFGSLQWFRAENAPAGAGERCLDCKIEPQCPFSARDLYYVRRDWVASFDVPEGMTLDDAILEELRTGLFGRCVYRCDNDVVDRQLLSMEMDDAVVVSLSMEMFSNDDFRRTHIWMTGGEIDGDERTLRVRKFRGGYERTYDFSDIAGQSFHAGADLYLIDDFIQALYDPDHVFLTSIEDSIESHRICYEAERSRRTGETIRMDE</sequence>
<dbReference type="EMBL" id="FP929032">
    <property type="protein sequence ID" value="CBK64483.1"/>
    <property type="molecule type" value="Genomic_DNA"/>
</dbReference>
<reference evidence="2 3" key="1">
    <citation type="submission" date="2010-03" db="EMBL/GenBank/DDBJ databases">
        <title>The genome sequence of Alistipes shahii WAL 8301.</title>
        <authorList>
            <consortium name="metaHIT consortium -- http://www.metahit.eu/"/>
            <person name="Pajon A."/>
            <person name="Turner K."/>
            <person name="Parkhill J."/>
        </authorList>
    </citation>
    <scope>NUCLEOTIDE SEQUENCE [LARGE SCALE GENOMIC DNA]</scope>
    <source>
        <strain evidence="2 3">WAL 8301</strain>
    </source>
</reference>
<accession>D4INH1</accession>
<protein>
    <submittedName>
        <fullName evidence="2">Predicted dehydrogenases and related proteins</fullName>
    </submittedName>
</protein>
<reference evidence="2 3" key="2">
    <citation type="submission" date="2010-03" db="EMBL/GenBank/DDBJ databases">
        <authorList>
            <person name="Pajon A."/>
        </authorList>
    </citation>
    <scope>NUCLEOTIDE SEQUENCE [LARGE SCALE GENOMIC DNA]</scope>
    <source>
        <strain evidence="2 3">WAL 8301</strain>
    </source>
</reference>
<dbReference type="InterPro" id="IPR051450">
    <property type="entry name" value="Gfo/Idh/MocA_Oxidoreductases"/>
</dbReference>
<dbReference type="PANTHER" id="PTHR43377">
    <property type="entry name" value="BILIVERDIN REDUCTASE A"/>
    <property type="match status" value="1"/>
</dbReference>
<dbReference type="Gene3D" id="3.40.50.720">
    <property type="entry name" value="NAD(P)-binding Rossmann-like Domain"/>
    <property type="match status" value="1"/>
</dbReference>
<dbReference type="SUPFAM" id="SSF55347">
    <property type="entry name" value="Glyceraldehyde-3-phosphate dehydrogenase-like, C-terminal domain"/>
    <property type="match status" value="1"/>
</dbReference>
<dbReference type="PANTHER" id="PTHR43377:SF2">
    <property type="entry name" value="BINDING ROSSMANN FOLD OXIDOREDUCTASE, PUTATIVE (AFU_ORTHOLOGUE AFUA_4G00560)-RELATED"/>
    <property type="match status" value="1"/>
</dbReference>
<dbReference type="Gene3D" id="3.30.360.10">
    <property type="entry name" value="Dihydrodipicolinate Reductase, domain 2"/>
    <property type="match status" value="1"/>
</dbReference>
<dbReference type="Proteomes" id="UP000008794">
    <property type="component" value="Chromosome"/>
</dbReference>
<proteinExistence type="predicted"/>
<keyword evidence="3" id="KW-1185">Reference proteome</keyword>
<dbReference type="STRING" id="717959.AL1_22000"/>
<evidence type="ECO:0000313" key="3">
    <source>
        <dbReference type="Proteomes" id="UP000008794"/>
    </source>
</evidence>